<name>A0ACC0FXB5_9ERIC</name>
<proteinExistence type="predicted"/>
<protein>
    <submittedName>
        <fullName evidence="1">Uncharacterized protein</fullName>
    </submittedName>
</protein>
<accession>A0ACC0FXB5</accession>
<comment type="caution">
    <text evidence="1">The sequence shown here is derived from an EMBL/GenBank/DDBJ whole genome shotgun (WGS) entry which is preliminary data.</text>
</comment>
<evidence type="ECO:0000313" key="2">
    <source>
        <dbReference type="Proteomes" id="UP001060215"/>
    </source>
</evidence>
<dbReference type="EMBL" id="CM045769">
    <property type="protein sequence ID" value="KAI7993209.1"/>
    <property type="molecule type" value="Genomic_DNA"/>
</dbReference>
<gene>
    <name evidence="1" type="ORF">LOK49_LG11G01450</name>
</gene>
<evidence type="ECO:0000313" key="1">
    <source>
        <dbReference type="EMBL" id="KAI7993209.1"/>
    </source>
</evidence>
<keyword evidence="2" id="KW-1185">Reference proteome</keyword>
<dbReference type="Proteomes" id="UP001060215">
    <property type="component" value="Chromosome 12"/>
</dbReference>
<organism evidence="1 2">
    <name type="scientific">Camellia lanceoleosa</name>
    <dbReference type="NCBI Taxonomy" id="1840588"/>
    <lineage>
        <taxon>Eukaryota</taxon>
        <taxon>Viridiplantae</taxon>
        <taxon>Streptophyta</taxon>
        <taxon>Embryophyta</taxon>
        <taxon>Tracheophyta</taxon>
        <taxon>Spermatophyta</taxon>
        <taxon>Magnoliopsida</taxon>
        <taxon>eudicotyledons</taxon>
        <taxon>Gunneridae</taxon>
        <taxon>Pentapetalae</taxon>
        <taxon>asterids</taxon>
        <taxon>Ericales</taxon>
        <taxon>Theaceae</taxon>
        <taxon>Camellia</taxon>
    </lineage>
</organism>
<sequence length="126" mass="14249">MDSSISQPNPLNNHHHKATTATNNNDDYQVVDPDLTNMIGRDLNFMKETMTQIQKFVDHMNVQINQACEKFEELKTRGGSDTNELDQLKMSVKKLKSIMMMIQNHIGNHGLMMDPLTVAAATTKSM</sequence>
<reference evidence="1 2" key="1">
    <citation type="journal article" date="2022" name="Plant J.">
        <title>Chromosome-level genome of Camellia lanceoleosa provides a valuable resource for understanding genome evolution and self-incompatibility.</title>
        <authorList>
            <person name="Gong W."/>
            <person name="Xiao S."/>
            <person name="Wang L."/>
            <person name="Liao Z."/>
            <person name="Chang Y."/>
            <person name="Mo W."/>
            <person name="Hu G."/>
            <person name="Li W."/>
            <person name="Zhao G."/>
            <person name="Zhu H."/>
            <person name="Hu X."/>
            <person name="Ji K."/>
            <person name="Xiang X."/>
            <person name="Song Q."/>
            <person name="Yuan D."/>
            <person name="Jin S."/>
            <person name="Zhang L."/>
        </authorList>
    </citation>
    <scope>NUCLEOTIDE SEQUENCE [LARGE SCALE GENOMIC DNA]</scope>
    <source>
        <strain evidence="1">SQ_2022a</strain>
    </source>
</reference>